<evidence type="ECO:0000313" key="1">
    <source>
        <dbReference type="EMBL" id="KAK4035202.1"/>
    </source>
</evidence>
<organism evidence="1 2">
    <name type="scientific">Parachaetomium inaequale</name>
    <dbReference type="NCBI Taxonomy" id="2588326"/>
    <lineage>
        <taxon>Eukaryota</taxon>
        <taxon>Fungi</taxon>
        <taxon>Dikarya</taxon>
        <taxon>Ascomycota</taxon>
        <taxon>Pezizomycotina</taxon>
        <taxon>Sordariomycetes</taxon>
        <taxon>Sordariomycetidae</taxon>
        <taxon>Sordariales</taxon>
        <taxon>Chaetomiaceae</taxon>
        <taxon>Parachaetomium</taxon>
    </lineage>
</organism>
<accession>A0AAN6SPQ8</accession>
<dbReference type="AlphaFoldDB" id="A0AAN6SPQ8"/>
<evidence type="ECO:0000313" key="2">
    <source>
        <dbReference type="Proteomes" id="UP001303115"/>
    </source>
</evidence>
<keyword evidence="2" id="KW-1185">Reference proteome</keyword>
<gene>
    <name evidence="1" type="ORF">C8A01DRAFT_38295</name>
</gene>
<dbReference type="EMBL" id="MU854451">
    <property type="protein sequence ID" value="KAK4035202.1"/>
    <property type="molecule type" value="Genomic_DNA"/>
</dbReference>
<proteinExistence type="predicted"/>
<reference evidence="2" key="1">
    <citation type="journal article" date="2023" name="Mol. Phylogenet. Evol.">
        <title>Genome-scale phylogeny and comparative genomics of the fungal order Sordariales.</title>
        <authorList>
            <person name="Hensen N."/>
            <person name="Bonometti L."/>
            <person name="Westerberg I."/>
            <person name="Brannstrom I.O."/>
            <person name="Guillou S."/>
            <person name="Cros-Aarteil S."/>
            <person name="Calhoun S."/>
            <person name="Haridas S."/>
            <person name="Kuo A."/>
            <person name="Mondo S."/>
            <person name="Pangilinan J."/>
            <person name="Riley R."/>
            <person name="LaButti K."/>
            <person name="Andreopoulos B."/>
            <person name="Lipzen A."/>
            <person name="Chen C."/>
            <person name="Yan M."/>
            <person name="Daum C."/>
            <person name="Ng V."/>
            <person name="Clum A."/>
            <person name="Steindorff A."/>
            <person name="Ohm R.A."/>
            <person name="Martin F."/>
            <person name="Silar P."/>
            <person name="Natvig D.O."/>
            <person name="Lalanne C."/>
            <person name="Gautier V."/>
            <person name="Ament-Velasquez S.L."/>
            <person name="Kruys A."/>
            <person name="Hutchinson M.I."/>
            <person name="Powell A.J."/>
            <person name="Barry K."/>
            <person name="Miller A.N."/>
            <person name="Grigoriev I.V."/>
            <person name="Debuchy R."/>
            <person name="Gladieux P."/>
            <person name="Hiltunen Thoren M."/>
            <person name="Johannesson H."/>
        </authorList>
    </citation>
    <scope>NUCLEOTIDE SEQUENCE [LARGE SCALE GENOMIC DNA]</scope>
    <source>
        <strain evidence="2">CBS 284.82</strain>
    </source>
</reference>
<protein>
    <submittedName>
        <fullName evidence="1">Uncharacterized protein</fullName>
    </submittedName>
</protein>
<dbReference type="Proteomes" id="UP001303115">
    <property type="component" value="Unassembled WGS sequence"/>
</dbReference>
<name>A0AAN6SPQ8_9PEZI</name>
<comment type="caution">
    <text evidence="1">The sequence shown here is derived from an EMBL/GenBank/DDBJ whole genome shotgun (WGS) entry which is preliminary data.</text>
</comment>
<sequence>MAGRTKVYIRPDFKVFSNTTLRMIDGSLFAREETLVAPLTADGELTGRSAYSLNEIVHGLDAHPICSHLEWVRLGLNLSHDHAKSLQAESGLRNASFERRHAFGTDDRFATAHETGVKGHPGYGRKMNDYPQHIPPCYNSTPVPHAILAQAFGSGLKCAVLHPQPCTKTKCVKRRARFRVNLVRGCKKCDTDMCFSAQDVEGIGRVIAMTTWKNLGGVYEGQPATWFGHRNDEQGGRRCEDVTKGSMIHAAFENVELLATGEAPVCWHTPFLGRRVTALFTGAPNIPDEDWERHIPRWKR</sequence>